<dbReference type="SUPFAM" id="SSF54928">
    <property type="entry name" value="RNA-binding domain, RBD"/>
    <property type="match status" value="3"/>
</dbReference>
<feature type="domain" description="RRM" evidence="7">
    <location>
        <begin position="222"/>
        <end position="300"/>
    </location>
</feature>
<evidence type="ECO:0000256" key="1">
    <source>
        <dbReference type="ARBA" id="ARBA00004123"/>
    </source>
</evidence>
<reference evidence="8 9" key="1">
    <citation type="submission" date="2020-08" db="EMBL/GenBank/DDBJ databases">
        <authorList>
            <person name="Hejnol A."/>
        </authorList>
    </citation>
    <scope>NUCLEOTIDE SEQUENCE [LARGE SCALE GENOMIC DNA]</scope>
</reference>
<dbReference type="FunFam" id="3.30.70.330:FF:000738">
    <property type="entry name" value="RNA-binding motif protein 19"/>
    <property type="match status" value="1"/>
</dbReference>
<gene>
    <name evidence="8" type="ORF">DGYR_LOCUS6379</name>
</gene>
<feature type="compositionally biased region" description="Basic and acidic residues" evidence="6">
    <location>
        <begin position="202"/>
        <end position="211"/>
    </location>
</feature>
<dbReference type="GO" id="GO:0003729">
    <property type="term" value="F:mRNA binding"/>
    <property type="evidence" value="ECO:0007669"/>
    <property type="project" value="TreeGrafter"/>
</dbReference>
<accession>A0A7I8VQ99</accession>
<dbReference type="InterPro" id="IPR003954">
    <property type="entry name" value="RRM_euk-type"/>
</dbReference>
<evidence type="ECO:0000256" key="6">
    <source>
        <dbReference type="SAM" id="MobiDB-lite"/>
    </source>
</evidence>
<dbReference type="InterPro" id="IPR051945">
    <property type="entry name" value="RRM_MRD1_RNA_proc_ribogen"/>
</dbReference>
<feature type="compositionally biased region" description="Basic and acidic residues" evidence="6">
    <location>
        <begin position="502"/>
        <end position="539"/>
    </location>
</feature>
<keyword evidence="4" id="KW-0539">Nucleus</keyword>
<protein>
    <submittedName>
        <fullName evidence="8">DgyrCDS6662</fullName>
    </submittedName>
</protein>
<feature type="region of interest" description="Disordered" evidence="6">
    <location>
        <begin position="153"/>
        <end position="211"/>
    </location>
</feature>
<keyword evidence="9" id="KW-1185">Reference proteome</keyword>
<feature type="domain" description="RRM" evidence="7">
    <location>
        <begin position="404"/>
        <end position="476"/>
    </location>
</feature>
<feature type="domain" description="RRM" evidence="7">
    <location>
        <begin position="2"/>
        <end position="79"/>
    </location>
</feature>
<dbReference type="GO" id="GO:0005634">
    <property type="term" value="C:nucleus"/>
    <property type="evidence" value="ECO:0007669"/>
    <property type="project" value="UniProtKB-SubCell"/>
</dbReference>
<proteinExistence type="predicted"/>
<dbReference type="OrthoDB" id="439639at2759"/>
<name>A0A7I8VQ99_9ANNE</name>
<dbReference type="SMART" id="SM00361">
    <property type="entry name" value="RRM_1"/>
    <property type="match status" value="1"/>
</dbReference>
<dbReference type="PANTHER" id="PTHR48039:SF5">
    <property type="entry name" value="RNA-BINDING PROTEIN 28"/>
    <property type="match status" value="1"/>
</dbReference>
<evidence type="ECO:0000256" key="4">
    <source>
        <dbReference type="ARBA" id="ARBA00023242"/>
    </source>
</evidence>
<dbReference type="InterPro" id="IPR000504">
    <property type="entry name" value="RRM_dom"/>
</dbReference>
<comment type="subcellular location">
    <subcellularLocation>
        <location evidence="1">Nucleus</location>
    </subcellularLocation>
</comment>
<evidence type="ECO:0000256" key="3">
    <source>
        <dbReference type="ARBA" id="ARBA00022884"/>
    </source>
</evidence>
<feature type="compositionally biased region" description="Acidic residues" evidence="6">
    <location>
        <begin position="190"/>
        <end position="201"/>
    </location>
</feature>
<feature type="compositionally biased region" description="Basic and acidic residues" evidence="6">
    <location>
        <begin position="179"/>
        <end position="189"/>
    </location>
</feature>
<dbReference type="Pfam" id="PF00076">
    <property type="entry name" value="RRM_1"/>
    <property type="match status" value="4"/>
</dbReference>
<dbReference type="EMBL" id="CAJFCJ010000007">
    <property type="protein sequence ID" value="CAD5117918.1"/>
    <property type="molecule type" value="Genomic_DNA"/>
</dbReference>
<dbReference type="Proteomes" id="UP000549394">
    <property type="component" value="Unassembled WGS sequence"/>
</dbReference>
<dbReference type="PANTHER" id="PTHR48039">
    <property type="entry name" value="RNA-BINDING MOTIF PROTEIN 14B"/>
    <property type="match status" value="1"/>
</dbReference>
<evidence type="ECO:0000256" key="5">
    <source>
        <dbReference type="PROSITE-ProRule" id="PRU00176"/>
    </source>
</evidence>
<evidence type="ECO:0000259" key="7">
    <source>
        <dbReference type="PROSITE" id="PS50102"/>
    </source>
</evidence>
<feature type="region of interest" description="Disordered" evidence="6">
    <location>
        <begin position="490"/>
        <end position="539"/>
    </location>
</feature>
<evidence type="ECO:0000313" key="9">
    <source>
        <dbReference type="Proteomes" id="UP000549394"/>
    </source>
</evidence>
<dbReference type="SMART" id="SM00360">
    <property type="entry name" value="RRM"/>
    <property type="match status" value="4"/>
</dbReference>
<dbReference type="InterPro" id="IPR035979">
    <property type="entry name" value="RBD_domain_sf"/>
</dbReference>
<evidence type="ECO:0000256" key="2">
    <source>
        <dbReference type="ARBA" id="ARBA00022737"/>
    </source>
</evidence>
<feature type="domain" description="RRM" evidence="7">
    <location>
        <begin position="547"/>
        <end position="605"/>
    </location>
</feature>
<dbReference type="InterPro" id="IPR012677">
    <property type="entry name" value="Nucleotide-bd_a/b_plait_sf"/>
</dbReference>
<dbReference type="PROSITE" id="PS50102">
    <property type="entry name" value="RRM"/>
    <property type="match status" value="4"/>
</dbReference>
<dbReference type="Gene3D" id="3.30.70.330">
    <property type="match status" value="4"/>
</dbReference>
<organism evidence="8 9">
    <name type="scientific">Dimorphilus gyrociliatus</name>
    <dbReference type="NCBI Taxonomy" id="2664684"/>
    <lineage>
        <taxon>Eukaryota</taxon>
        <taxon>Metazoa</taxon>
        <taxon>Spiralia</taxon>
        <taxon>Lophotrochozoa</taxon>
        <taxon>Annelida</taxon>
        <taxon>Polychaeta</taxon>
        <taxon>Polychaeta incertae sedis</taxon>
        <taxon>Dinophilidae</taxon>
        <taxon>Dimorphilus</taxon>
    </lineage>
</organism>
<dbReference type="AlphaFoldDB" id="A0A7I8VQ99"/>
<evidence type="ECO:0000313" key="8">
    <source>
        <dbReference type="EMBL" id="CAD5117918.1"/>
    </source>
</evidence>
<comment type="caution">
    <text evidence="8">The sequence shown here is derived from an EMBL/GenBank/DDBJ whole genome shotgun (WGS) entry which is preliminary data.</text>
</comment>
<keyword evidence="3 5" id="KW-0694">RNA-binding</keyword>
<keyword evidence="2" id="KW-0677">Repeat</keyword>
<sequence>MSRIIVKNLPKNIKEERLRKLFSEKGVITNCNLKYTPDGVFRKFAFIGYQTDSAANNAIKFFNNTYIDTNKIVVESCQKLGEKYKARPWSKYSKGSSAYKRLHPDEVDHTEEKAKSFEKKAKIEKINVVGELDKDEKFKEFVSLHQNLSVKPSWQDDGVTVNNDGKDIAFESDDDSDEESGHKEKKEKSEDEPEKEVEEDNEKQLTTEERERDKVNRVLQTSRLFVRNLYYDCQEDHLKDLFSVYGEVNEVHMPVDFKTEKSLGFAFISFTSAENAVKAMTELDGCDFQGRLLHILPAEKKRDDDGVPENLTYKAKKLLEKKQNAGSVHNWNALFVSPSAVADVMAHKYNVDKMDVLEDTGKDSLAVRMALGETEIVAETKDFLIKNGVKIDIFGKPETKRSERVLIVKNLSSGTRRKDIENMFEKYGDIERVVIPPYGLTALVMFRLPIACRNAFRAIAYKKVKDSPIYLERAPFGVFDEDIKPVVETEDKPKKRKKNKKHKEEEAESEKVDSNSKTEEKVTAPDQNKEEKEKKSINKKNVEHVTGKIIVKNVPFEATQKEVRELFSTFGELKYVRLPKKVSGGHRGFAFIEYISKEHSKVNKF</sequence>